<dbReference type="Proteomes" id="UP000694580">
    <property type="component" value="Chromosome 5"/>
</dbReference>
<dbReference type="GO" id="GO:0006397">
    <property type="term" value="P:mRNA processing"/>
    <property type="evidence" value="ECO:0007669"/>
    <property type="project" value="UniProtKB-KW"/>
</dbReference>
<name>A0AAY4DKL2_9TELE</name>
<dbReference type="AlphaFoldDB" id="A0AAY4DKL2"/>
<keyword evidence="2" id="KW-0507">mRNA processing</keyword>
<evidence type="ECO:0000256" key="1">
    <source>
        <dbReference type="ARBA" id="ARBA00008866"/>
    </source>
</evidence>
<reference evidence="8" key="2">
    <citation type="submission" date="2025-08" db="UniProtKB">
        <authorList>
            <consortium name="Ensembl"/>
        </authorList>
    </citation>
    <scope>IDENTIFICATION</scope>
</reference>
<evidence type="ECO:0000259" key="7">
    <source>
        <dbReference type="PROSITE" id="PS50102"/>
    </source>
</evidence>
<keyword evidence="4 6" id="KW-0694">RNA-binding</keyword>
<evidence type="ECO:0000256" key="6">
    <source>
        <dbReference type="PROSITE-ProRule" id="PRU00176"/>
    </source>
</evidence>
<evidence type="ECO:0000313" key="9">
    <source>
        <dbReference type="Proteomes" id="UP000694580"/>
    </source>
</evidence>
<evidence type="ECO:0000256" key="4">
    <source>
        <dbReference type="ARBA" id="ARBA00022884"/>
    </source>
</evidence>
<dbReference type="InterPro" id="IPR036397">
    <property type="entry name" value="RNaseH_sf"/>
</dbReference>
<dbReference type="InterPro" id="IPR012677">
    <property type="entry name" value="Nucleotide-bd_a/b_plait_sf"/>
</dbReference>
<dbReference type="SUPFAM" id="SSF54928">
    <property type="entry name" value="RNA-binding domain, RBD"/>
    <property type="match status" value="3"/>
</dbReference>
<keyword evidence="3" id="KW-0677">Repeat</keyword>
<dbReference type="InterPro" id="IPR035979">
    <property type="entry name" value="RBD_domain_sf"/>
</dbReference>
<protein>
    <recommendedName>
        <fullName evidence="7">RRM domain-containing protein</fullName>
    </recommendedName>
</protein>
<dbReference type="GO" id="GO:0008380">
    <property type="term" value="P:RNA splicing"/>
    <property type="evidence" value="ECO:0007669"/>
    <property type="project" value="UniProtKB-KW"/>
</dbReference>
<dbReference type="GeneTree" id="ENSGT00940000159511"/>
<evidence type="ECO:0000256" key="3">
    <source>
        <dbReference type="ARBA" id="ARBA00022737"/>
    </source>
</evidence>
<keyword evidence="5" id="KW-0508">mRNA splicing</keyword>
<evidence type="ECO:0000256" key="2">
    <source>
        <dbReference type="ARBA" id="ARBA00022664"/>
    </source>
</evidence>
<dbReference type="PANTHER" id="PTHR13976">
    <property type="entry name" value="HETEROGENEOUS NUCLEAR RIBONUCLEOPROTEIN-RELATED"/>
    <property type="match status" value="1"/>
</dbReference>
<comment type="similarity">
    <text evidence="1">Belongs to the ESRP family.</text>
</comment>
<dbReference type="InterPro" id="IPR012337">
    <property type="entry name" value="RNaseH-like_sf"/>
</dbReference>
<dbReference type="Gene3D" id="3.30.420.10">
    <property type="entry name" value="Ribonuclease H-like superfamily/Ribonuclease H"/>
    <property type="match status" value="1"/>
</dbReference>
<accession>A0AAY4DKL2</accession>
<feature type="domain" description="RRM" evidence="7">
    <location>
        <begin position="323"/>
        <end position="412"/>
    </location>
</feature>
<sequence>MKPECLVPLFVSTSGASGDDLGSDETELVQLVWQVVDLKNDKTGELRELLIRPEAEELDTEKLEQRGLSEEQIYAAQPLEHALRQFNNSLTAELLSNGREQSFCLCTDGQRHLRQVVHPETSNKNIILPPSFYSFFDLRKEFQKNFPSVAKHKELELQFMADYLDVCVDSSLAFAALKVQQMVKIIQTLVTEPVFHIFSNPESVHDRFETGTCRLQCVGDNTVIRARGLPWQASDKDIARFFRGLNIAKGGAALCLNNQGRRNGEALVCFESQEHRDLGLQRHKHHMANRYIEVYKATGEDFLKIAGGCSSEVAHFLSGEGHVIVRMRGLPYSATPQQVLQFFSDCSPTDDSKDCCPVAGGGAGILLVRYPDGRPTGDAFVLFSSEDFAQVALKKHKQRLGKRYIELFKSTAAEVTQVCNRFSSTPLLPVPPPPLISMMPSPLTTGLLPLATGAFPLVTAGLCDCVRLRGLPYDATVQNILEFLGEFTGDIAPHGVHMVLNAQGRPSGECFIQMCSVERAFLAAHRCHRQPMQDRYVEVFPCSLDDMLQVLRGGALGPCGRGMSPPPCTSAPAFYPHMGAALPMDMGLYPAHFLITPRPLPAHPACYTYYPSPPGSPPAYGFFPAAISAHGHIYNTGMNQINSSDAMVTVPALLSAKQLNTDPQTMGGGAFQDLPLL</sequence>
<keyword evidence="9" id="KW-1185">Reference proteome</keyword>
<evidence type="ECO:0000256" key="5">
    <source>
        <dbReference type="ARBA" id="ARBA00023187"/>
    </source>
</evidence>
<dbReference type="InterPro" id="IPR050666">
    <property type="entry name" value="ESRP"/>
</dbReference>
<dbReference type="SUPFAM" id="SSF53098">
    <property type="entry name" value="Ribonuclease H-like"/>
    <property type="match status" value="1"/>
</dbReference>
<dbReference type="SMART" id="SM00360">
    <property type="entry name" value="RRM"/>
    <property type="match status" value="3"/>
</dbReference>
<proteinExistence type="inferred from homology"/>
<dbReference type="GO" id="GO:0003723">
    <property type="term" value="F:RNA binding"/>
    <property type="evidence" value="ECO:0007669"/>
    <property type="project" value="UniProtKB-UniRule"/>
</dbReference>
<dbReference type="InterPro" id="IPR000504">
    <property type="entry name" value="RRM_dom"/>
</dbReference>
<dbReference type="Ensembl" id="ENSDCDT00010056149.1">
    <property type="protein sequence ID" value="ENSDCDP00010045958.1"/>
    <property type="gene ID" value="ENSDCDG00010028160.1"/>
</dbReference>
<organism evidence="8 9">
    <name type="scientific">Denticeps clupeoides</name>
    <name type="common">denticle herring</name>
    <dbReference type="NCBI Taxonomy" id="299321"/>
    <lineage>
        <taxon>Eukaryota</taxon>
        <taxon>Metazoa</taxon>
        <taxon>Chordata</taxon>
        <taxon>Craniata</taxon>
        <taxon>Vertebrata</taxon>
        <taxon>Euteleostomi</taxon>
        <taxon>Actinopterygii</taxon>
        <taxon>Neopterygii</taxon>
        <taxon>Teleostei</taxon>
        <taxon>Clupei</taxon>
        <taxon>Clupeiformes</taxon>
        <taxon>Denticipitoidei</taxon>
        <taxon>Denticipitidae</taxon>
        <taxon>Denticeps</taxon>
    </lineage>
</organism>
<gene>
    <name evidence="8" type="primary">ESRP1</name>
</gene>
<evidence type="ECO:0000313" key="8">
    <source>
        <dbReference type="Ensembl" id="ENSDCDP00010045958.1"/>
    </source>
</evidence>
<reference evidence="8" key="3">
    <citation type="submission" date="2025-09" db="UniProtKB">
        <authorList>
            <consortium name="Ensembl"/>
        </authorList>
    </citation>
    <scope>IDENTIFICATION</scope>
</reference>
<dbReference type="PROSITE" id="PS50102">
    <property type="entry name" value="RRM"/>
    <property type="match status" value="1"/>
</dbReference>
<reference evidence="8 9" key="1">
    <citation type="submission" date="2020-06" db="EMBL/GenBank/DDBJ databases">
        <authorList>
            <consortium name="Wellcome Sanger Institute Data Sharing"/>
        </authorList>
    </citation>
    <scope>NUCLEOTIDE SEQUENCE [LARGE SCALE GENOMIC DNA]</scope>
</reference>
<dbReference type="Gene3D" id="3.30.70.330">
    <property type="match status" value="3"/>
</dbReference>
<dbReference type="FunFam" id="3.30.70.330:FF:000041">
    <property type="entry name" value="Epithelial splicing regulatory protein 1"/>
    <property type="match status" value="1"/>
</dbReference>